<comment type="caution">
    <text evidence="4">The sequence shown here is derived from an EMBL/GenBank/DDBJ whole genome shotgun (WGS) entry which is preliminary data.</text>
</comment>
<evidence type="ECO:0000313" key="5">
    <source>
        <dbReference type="Proteomes" id="UP001139347"/>
    </source>
</evidence>
<keyword evidence="5" id="KW-1185">Reference proteome</keyword>
<feature type="repeat" description="ANK" evidence="3">
    <location>
        <begin position="39"/>
        <end position="71"/>
    </location>
</feature>
<evidence type="ECO:0000256" key="1">
    <source>
        <dbReference type="ARBA" id="ARBA00022737"/>
    </source>
</evidence>
<organism evidence="4 5">
    <name type="scientific">Paenibacillus mangrovi</name>
    <dbReference type="NCBI Taxonomy" id="2931978"/>
    <lineage>
        <taxon>Bacteria</taxon>
        <taxon>Bacillati</taxon>
        <taxon>Bacillota</taxon>
        <taxon>Bacilli</taxon>
        <taxon>Bacillales</taxon>
        <taxon>Paenibacillaceae</taxon>
        <taxon>Paenibacillus</taxon>
    </lineage>
</organism>
<evidence type="ECO:0000256" key="3">
    <source>
        <dbReference type="PROSITE-ProRule" id="PRU00023"/>
    </source>
</evidence>
<sequence>MEHHQMMEELFQAAMEGNASRLRDLVDSSPERANMENADGLTLLGYAAHYGQAEAVRVLLAAGADVNAVSHSQVSYIPSNTALHAAIAGEKDMDVIRLLLDHKAGTRIMDSNGHTCLHTAAYHDDNVELIRLLLDNGAQAHEQTVDGETALTIAEKRGNRNVAELLRKNDERK</sequence>
<dbReference type="RefSeq" id="WP_244728851.1">
    <property type="nucleotide sequence ID" value="NZ_JALIRP010000010.1"/>
</dbReference>
<protein>
    <submittedName>
        <fullName evidence="4">Ankyrin repeat domain-containing protein</fullName>
    </submittedName>
</protein>
<evidence type="ECO:0000256" key="2">
    <source>
        <dbReference type="ARBA" id="ARBA00023043"/>
    </source>
</evidence>
<dbReference type="PANTHER" id="PTHR24198">
    <property type="entry name" value="ANKYRIN REPEAT AND PROTEIN KINASE DOMAIN-CONTAINING PROTEIN"/>
    <property type="match status" value="1"/>
</dbReference>
<keyword evidence="2 3" id="KW-0040">ANK repeat</keyword>
<keyword evidence="1" id="KW-0677">Repeat</keyword>
<dbReference type="Proteomes" id="UP001139347">
    <property type="component" value="Unassembled WGS sequence"/>
</dbReference>
<dbReference type="PANTHER" id="PTHR24198:SF165">
    <property type="entry name" value="ANKYRIN REPEAT-CONTAINING PROTEIN-RELATED"/>
    <property type="match status" value="1"/>
</dbReference>
<dbReference type="AlphaFoldDB" id="A0A9X1WSL3"/>
<reference evidence="4" key="1">
    <citation type="submission" date="2022-04" db="EMBL/GenBank/DDBJ databases">
        <title>Paenibacillus mangrovi sp. nov., a novel endophytic bacterium isolated from bark of Kandelia candel.</title>
        <authorList>
            <person name="Tuo L."/>
        </authorList>
    </citation>
    <scope>NUCLEOTIDE SEQUENCE</scope>
    <source>
        <strain evidence="4">KQZ6P-2</strain>
    </source>
</reference>
<dbReference type="SMART" id="SM00248">
    <property type="entry name" value="ANK"/>
    <property type="match status" value="4"/>
</dbReference>
<dbReference type="Pfam" id="PF12796">
    <property type="entry name" value="Ank_2"/>
    <property type="match status" value="1"/>
</dbReference>
<dbReference type="PROSITE" id="PS50297">
    <property type="entry name" value="ANK_REP_REGION"/>
    <property type="match status" value="2"/>
</dbReference>
<dbReference type="PROSITE" id="PS50088">
    <property type="entry name" value="ANK_REPEAT"/>
    <property type="match status" value="2"/>
</dbReference>
<dbReference type="InterPro" id="IPR036770">
    <property type="entry name" value="Ankyrin_rpt-contain_sf"/>
</dbReference>
<accession>A0A9X1WSL3</accession>
<dbReference type="EMBL" id="JALIRP010000010">
    <property type="protein sequence ID" value="MCJ8014319.1"/>
    <property type="molecule type" value="Genomic_DNA"/>
</dbReference>
<proteinExistence type="predicted"/>
<gene>
    <name evidence="4" type="ORF">MUG84_21630</name>
</gene>
<dbReference type="InterPro" id="IPR002110">
    <property type="entry name" value="Ankyrin_rpt"/>
</dbReference>
<dbReference type="SUPFAM" id="SSF48403">
    <property type="entry name" value="Ankyrin repeat"/>
    <property type="match status" value="1"/>
</dbReference>
<feature type="repeat" description="ANK" evidence="3">
    <location>
        <begin position="112"/>
        <end position="145"/>
    </location>
</feature>
<evidence type="ECO:0000313" key="4">
    <source>
        <dbReference type="EMBL" id="MCJ8014319.1"/>
    </source>
</evidence>
<name>A0A9X1WSL3_9BACL</name>
<dbReference type="Gene3D" id="1.25.40.20">
    <property type="entry name" value="Ankyrin repeat-containing domain"/>
    <property type="match status" value="2"/>
</dbReference>
<dbReference type="Pfam" id="PF00023">
    <property type="entry name" value="Ank"/>
    <property type="match status" value="1"/>
</dbReference>